<evidence type="ECO:0000256" key="3">
    <source>
        <dbReference type="ARBA" id="ARBA00022842"/>
    </source>
</evidence>
<organism evidence="5 6">
    <name type="scientific">Fusarium tjaetaba</name>
    <dbReference type="NCBI Taxonomy" id="1567544"/>
    <lineage>
        <taxon>Eukaryota</taxon>
        <taxon>Fungi</taxon>
        <taxon>Dikarya</taxon>
        <taxon>Ascomycota</taxon>
        <taxon>Pezizomycotina</taxon>
        <taxon>Sordariomycetes</taxon>
        <taxon>Hypocreomycetidae</taxon>
        <taxon>Hypocreales</taxon>
        <taxon>Nectriaceae</taxon>
        <taxon>Fusarium</taxon>
        <taxon>Fusarium fujikuroi species complex</taxon>
    </lineage>
</organism>
<evidence type="ECO:0000256" key="2">
    <source>
        <dbReference type="ARBA" id="ARBA00006333"/>
    </source>
</evidence>
<comment type="cofactor">
    <cofactor evidence="1 4">
        <name>Mg(2+)</name>
        <dbReference type="ChEBI" id="CHEBI:18420"/>
    </cofactor>
</comment>
<keyword evidence="3 4" id="KW-0460">Magnesium</keyword>
<keyword evidence="4" id="KW-0479">Metal-binding</keyword>
<dbReference type="Pfam" id="PF19086">
    <property type="entry name" value="Terpene_syn_C_2"/>
    <property type="match status" value="1"/>
</dbReference>
<keyword evidence="4" id="KW-0456">Lyase</keyword>
<sequence>MIATINGYTKINGKGHPTEVRIPDMFGSIMSPTPVVNPHHFKVKAAADAFIADYLKMDQHEAAKNRKADFCFCASAMAPHADAEALRTMVDWLNWIFYFDDDFDEGQLDQDPVDAEKEIRHTLAVLEDGAEIPDREQYPLRYLFRTIWDRVKSICTQRAYPDVQTQFKITHKRYLDGLLHQVEATRDGNGQPRTEEDYIRMRRRTVGGDPCISLIAYAHNVNLSQQAFEHPSVQECIAVGCDLAWMEVTHSPSTGSLLMHSSHDDIVSYKKDVKPGIEHNFVTVLKKNGFTTQQAMDRAGELQDECYRRSYLALASMPIWGESIDREVLRYIEACHSFPLGDLLWSFQTGRYLGATEGYKLHETRVLDLSDLEPIAV</sequence>
<dbReference type="GO" id="GO:0008299">
    <property type="term" value="P:isoprenoid biosynthetic process"/>
    <property type="evidence" value="ECO:0007669"/>
    <property type="project" value="UniProtKB-ARBA"/>
</dbReference>
<dbReference type="GeneID" id="59308079"/>
<dbReference type="InterPro" id="IPR008949">
    <property type="entry name" value="Isoprenoid_synthase_dom_sf"/>
</dbReference>
<dbReference type="RefSeq" id="XP_037211924.1">
    <property type="nucleotide sequence ID" value="XM_037355809.1"/>
</dbReference>
<evidence type="ECO:0000256" key="1">
    <source>
        <dbReference type="ARBA" id="ARBA00001946"/>
    </source>
</evidence>
<dbReference type="OrthoDB" id="2861623at2759"/>
<comment type="similarity">
    <text evidence="2 4">Belongs to the terpene synthase family.</text>
</comment>
<dbReference type="PANTHER" id="PTHR35201:SF4">
    <property type="entry name" value="BETA-PINACENE SYNTHASE-RELATED"/>
    <property type="match status" value="1"/>
</dbReference>
<comment type="caution">
    <text evidence="5">The sequence shown here is derived from an EMBL/GenBank/DDBJ whole genome shotgun (WGS) entry which is preliminary data.</text>
</comment>
<dbReference type="PANTHER" id="PTHR35201">
    <property type="entry name" value="TERPENE SYNTHASE"/>
    <property type="match status" value="1"/>
</dbReference>
<accession>A0A8H5W550</accession>
<evidence type="ECO:0000313" key="5">
    <source>
        <dbReference type="EMBL" id="KAF5649457.1"/>
    </source>
</evidence>
<dbReference type="GO" id="GO:0010333">
    <property type="term" value="F:terpene synthase activity"/>
    <property type="evidence" value="ECO:0007669"/>
    <property type="project" value="InterPro"/>
</dbReference>
<dbReference type="EMBL" id="JAAQRI010000021">
    <property type="protein sequence ID" value="KAF5649457.1"/>
    <property type="molecule type" value="Genomic_DNA"/>
</dbReference>
<name>A0A8H5W550_9HYPO</name>
<keyword evidence="6" id="KW-1185">Reference proteome</keyword>
<evidence type="ECO:0000313" key="6">
    <source>
        <dbReference type="Proteomes" id="UP000530670"/>
    </source>
</evidence>
<dbReference type="InterPro" id="IPR034686">
    <property type="entry name" value="Terpene_cyclase-like_2"/>
</dbReference>
<protein>
    <recommendedName>
        <fullName evidence="4">Terpene synthase</fullName>
        <ecNumber evidence="4">4.2.3.-</ecNumber>
    </recommendedName>
</protein>
<evidence type="ECO:0000256" key="4">
    <source>
        <dbReference type="RuleBase" id="RU366034"/>
    </source>
</evidence>
<proteinExistence type="inferred from homology"/>
<dbReference type="Proteomes" id="UP000530670">
    <property type="component" value="Unassembled WGS sequence"/>
</dbReference>
<dbReference type="SUPFAM" id="SSF48576">
    <property type="entry name" value="Terpenoid synthases"/>
    <property type="match status" value="1"/>
</dbReference>
<dbReference type="AlphaFoldDB" id="A0A8H5W550"/>
<reference evidence="5 6" key="1">
    <citation type="submission" date="2020-05" db="EMBL/GenBank/DDBJ databases">
        <title>Identification and distribution of gene clusters putatively required for synthesis of sphingolipid metabolism inhibitors in phylogenetically diverse species of the filamentous fungus Fusarium.</title>
        <authorList>
            <person name="Kim H.-S."/>
            <person name="Busman M."/>
            <person name="Brown D.W."/>
            <person name="Divon H."/>
            <person name="Uhlig S."/>
            <person name="Proctor R.H."/>
        </authorList>
    </citation>
    <scope>NUCLEOTIDE SEQUENCE [LARGE SCALE GENOMIC DNA]</scope>
    <source>
        <strain evidence="5 6">NRRL 66243</strain>
    </source>
</reference>
<dbReference type="EC" id="4.2.3.-" evidence="4"/>
<dbReference type="Gene3D" id="1.10.600.10">
    <property type="entry name" value="Farnesyl Diphosphate Synthase"/>
    <property type="match status" value="1"/>
</dbReference>
<gene>
    <name evidence="5" type="ORF">FTJAE_894</name>
</gene>
<dbReference type="GO" id="GO:0046872">
    <property type="term" value="F:metal ion binding"/>
    <property type="evidence" value="ECO:0007669"/>
    <property type="project" value="UniProtKB-KW"/>
</dbReference>